<dbReference type="RefSeq" id="WP_050658986.1">
    <property type="nucleotide sequence ID" value="NZ_JBLXAC010000013.1"/>
</dbReference>
<sequence>MNVFVFILSVVIVVTLGRIIRAWMASKASQTSQPDPELNREMVQLKERVAALERIVTDSEYQLKKDFEKL</sequence>
<dbReference type="OrthoDB" id="5772882at2"/>
<organism evidence="1 2">
    <name type="scientific">Gallaecimonas pentaromativorans</name>
    <dbReference type="NCBI Taxonomy" id="584787"/>
    <lineage>
        <taxon>Bacteria</taxon>
        <taxon>Pseudomonadati</taxon>
        <taxon>Pseudomonadota</taxon>
        <taxon>Gammaproteobacteria</taxon>
        <taxon>Enterobacterales</taxon>
        <taxon>Gallaecimonadaceae</taxon>
        <taxon>Gallaecimonas</taxon>
    </lineage>
</organism>
<dbReference type="STRING" id="584787.GCA_001247655_03523"/>
<comment type="caution">
    <text evidence="1">The sequence shown here is derived from an EMBL/GenBank/DDBJ whole genome shotgun (WGS) entry which is preliminary data.</text>
</comment>
<evidence type="ECO:0008006" key="3">
    <source>
        <dbReference type="Google" id="ProtNLM"/>
    </source>
</evidence>
<proteinExistence type="predicted"/>
<gene>
    <name evidence="1" type="ORF">EDC28_11110</name>
</gene>
<dbReference type="AlphaFoldDB" id="A0A3N1P2R6"/>
<keyword evidence="2" id="KW-1185">Reference proteome</keyword>
<protein>
    <recommendedName>
        <fullName evidence="3">Phage shock protein B</fullName>
    </recommendedName>
</protein>
<dbReference type="Proteomes" id="UP000268033">
    <property type="component" value="Unassembled WGS sequence"/>
</dbReference>
<dbReference type="EMBL" id="RJUL01000011">
    <property type="protein sequence ID" value="ROQ21908.1"/>
    <property type="molecule type" value="Genomic_DNA"/>
</dbReference>
<evidence type="ECO:0000313" key="1">
    <source>
        <dbReference type="EMBL" id="ROQ21908.1"/>
    </source>
</evidence>
<reference evidence="1 2" key="1">
    <citation type="submission" date="2018-11" db="EMBL/GenBank/DDBJ databases">
        <title>Genomic Encyclopedia of Type Strains, Phase IV (KMG-IV): sequencing the most valuable type-strain genomes for metagenomic binning, comparative biology and taxonomic classification.</title>
        <authorList>
            <person name="Goeker M."/>
        </authorList>
    </citation>
    <scope>NUCLEOTIDE SEQUENCE [LARGE SCALE GENOMIC DNA]</scope>
    <source>
        <strain evidence="1 2">DSM 21945</strain>
    </source>
</reference>
<accession>A0A3N1P2R6</accession>
<name>A0A3N1P2R6_9GAMM</name>
<evidence type="ECO:0000313" key="2">
    <source>
        <dbReference type="Proteomes" id="UP000268033"/>
    </source>
</evidence>